<feature type="compositionally biased region" description="Polar residues" evidence="1">
    <location>
        <begin position="1"/>
        <end position="18"/>
    </location>
</feature>
<feature type="region of interest" description="Disordered" evidence="1">
    <location>
        <begin position="73"/>
        <end position="111"/>
    </location>
</feature>
<dbReference type="HOGENOM" id="CLU_1949882_0_0_1"/>
<organism evidence="2 3">
    <name type="scientific">Puccinia graminis f. sp. tritici (strain CRL 75-36-700-3 / race SCCL)</name>
    <name type="common">Black stem rust fungus</name>
    <dbReference type="NCBI Taxonomy" id="418459"/>
    <lineage>
        <taxon>Eukaryota</taxon>
        <taxon>Fungi</taxon>
        <taxon>Dikarya</taxon>
        <taxon>Basidiomycota</taxon>
        <taxon>Pucciniomycotina</taxon>
        <taxon>Pucciniomycetes</taxon>
        <taxon>Pucciniales</taxon>
        <taxon>Pucciniaceae</taxon>
        <taxon>Puccinia</taxon>
    </lineage>
</organism>
<protein>
    <submittedName>
        <fullName evidence="2">Uncharacterized protein</fullName>
    </submittedName>
</protein>
<gene>
    <name evidence="2" type="ORF">PGTG_13579</name>
</gene>
<evidence type="ECO:0000313" key="3">
    <source>
        <dbReference type="Proteomes" id="UP000008783"/>
    </source>
</evidence>
<dbReference type="Proteomes" id="UP000008783">
    <property type="component" value="Unassembled WGS sequence"/>
</dbReference>
<dbReference type="InParanoid" id="E3KSW5"/>
<feature type="compositionally biased region" description="Polar residues" evidence="1">
    <location>
        <begin position="75"/>
        <end position="96"/>
    </location>
</feature>
<evidence type="ECO:0000256" key="1">
    <source>
        <dbReference type="SAM" id="MobiDB-lite"/>
    </source>
</evidence>
<feature type="region of interest" description="Disordered" evidence="1">
    <location>
        <begin position="1"/>
        <end position="27"/>
    </location>
</feature>
<dbReference type="VEuPathDB" id="FungiDB:PGTG_13579"/>
<proteinExistence type="predicted"/>
<keyword evidence="3" id="KW-1185">Reference proteome</keyword>
<dbReference type="EMBL" id="DS178306">
    <property type="protein sequence ID" value="EFP87351.1"/>
    <property type="molecule type" value="Genomic_DNA"/>
</dbReference>
<name>E3KSW5_PUCGT</name>
<sequence>MHSTAQLQLPSLHETTNPKLRDLTTNKPSHLPYLLTLRAQPLQAQRAKQSVMQSNAGVNLQFNFVDTNVRLRKVPNSSNTPPKGQKVIKSQATPSNGAKGHQKITKSNSQKLGANTSLRYKFFSTKNIP</sequence>
<dbReference type="KEGG" id="pgr:PGTG_13579"/>
<dbReference type="AlphaFoldDB" id="E3KSW5"/>
<reference evidence="3" key="2">
    <citation type="journal article" date="2011" name="Proc. Natl. Acad. Sci. U.S.A.">
        <title>Obligate biotrophy features unraveled by the genomic analysis of rust fungi.</title>
        <authorList>
            <person name="Duplessis S."/>
            <person name="Cuomo C.A."/>
            <person name="Lin Y.-C."/>
            <person name="Aerts A."/>
            <person name="Tisserant E."/>
            <person name="Veneault-Fourrey C."/>
            <person name="Joly D.L."/>
            <person name="Hacquard S."/>
            <person name="Amselem J."/>
            <person name="Cantarel B.L."/>
            <person name="Chiu R."/>
            <person name="Coutinho P.M."/>
            <person name="Feau N."/>
            <person name="Field M."/>
            <person name="Frey P."/>
            <person name="Gelhaye E."/>
            <person name="Goldberg J."/>
            <person name="Grabherr M.G."/>
            <person name="Kodira C.D."/>
            <person name="Kohler A."/>
            <person name="Kuees U."/>
            <person name="Lindquist E.A."/>
            <person name="Lucas S.M."/>
            <person name="Mago R."/>
            <person name="Mauceli E."/>
            <person name="Morin E."/>
            <person name="Murat C."/>
            <person name="Pangilinan J.L."/>
            <person name="Park R."/>
            <person name="Pearson M."/>
            <person name="Quesneville H."/>
            <person name="Rouhier N."/>
            <person name="Sakthikumar S."/>
            <person name="Salamov A.A."/>
            <person name="Schmutz J."/>
            <person name="Selles B."/>
            <person name="Shapiro H."/>
            <person name="Tanguay P."/>
            <person name="Tuskan G.A."/>
            <person name="Henrissat B."/>
            <person name="Van de Peer Y."/>
            <person name="Rouze P."/>
            <person name="Ellis J.G."/>
            <person name="Dodds P.N."/>
            <person name="Schein J.E."/>
            <person name="Zhong S."/>
            <person name="Hamelin R.C."/>
            <person name="Grigoriev I.V."/>
            <person name="Szabo L.J."/>
            <person name="Martin F."/>
        </authorList>
    </citation>
    <scope>NUCLEOTIDE SEQUENCE [LARGE SCALE GENOMIC DNA]</scope>
    <source>
        <strain evidence="3">CRL 75-36-700-3 / race SCCL</strain>
    </source>
</reference>
<accession>E3KSW5</accession>
<dbReference type="RefSeq" id="XP_003331770.1">
    <property type="nucleotide sequence ID" value="XM_003331722.1"/>
</dbReference>
<dbReference type="GeneID" id="10537916"/>
<evidence type="ECO:0000313" key="2">
    <source>
        <dbReference type="EMBL" id="EFP87351.1"/>
    </source>
</evidence>
<reference key="1">
    <citation type="submission" date="2007-01" db="EMBL/GenBank/DDBJ databases">
        <title>The Genome Sequence of Puccinia graminis f. sp. tritici Strain CRL 75-36-700-3.</title>
        <authorList>
            <consortium name="The Broad Institute Genome Sequencing Platform"/>
            <person name="Birren B."/>
            <person name="Lander E."/>
            <person name="Galagan J."/>
            <person name="Nusbaum C."/>
            <person name="Devon K."/>
            <person name="Cuomo C."/>
            <person name="Jaffe D."/>
            <person name="Butler J."/>
            <person name="Alvarez P."/>
            <person name="Gnerre S."/>
            <person name="Grabherr M."/>
            <person name="Mauceli E."/>
            <person name="Brockman W."/>
            <person name="Young S."/>
            <person name="LaButti K."/>
            <person name="Sykes S."/>
            <person name="DeCaprio D."/>
            <person name="Crawford M."/>
            <person name="Koehrsen M."/>
            <person name="Engels R."/>
            <person name="Montgomery P."/>
            <person name="Pearson M."/>
            <person name="Howarth C."/>
            <person name="Larson L."/>
            <person name="White J."/>
            <person name="Zeng Q."/>
            <person name="Kodira C."/>
            <person name="Yandava C."/>
            <person name="Alvarado L."/>
            <person name="O'Leary S."/>
            <person name="Szabo L."/>
            <person name="Dean R."/>
            <person name="Schein J."/>
        </authorList>
    </citation>
    <scope>NUCLEOTIDE SEQUENCE</scope>
    <source>
        <strain>CRL 75-36-700-3</strain>
    </source>
</reference>